<evidence type="ECO:0000313" key="2">
    <source>
        <dbReference type="EMBL" id="CUR57235.1"/>
    </source>
</evidence>
<feature type="domain" description="DinB-like" evidence="1">
    <location>
        <begin position="28"/>
        <end position="169"/>
    </location>
</feature>
<organism evidence="2">
    <name type="scientific">metagenome</name>
    <dbReference type="NCBI Taxonomy" id="256318"/>
    <lineage>
        <taxon>unclassified sequences</taxon>
        <taxon>metagenomes</taxon>
    </lineage>
</organism>
<proteinExistence type="predicted"/>
<dbReference type="NCBIfam" id="NF047843">
    <property type="entry name" value="MST_Rv0443"/>
    <property type="match status" value="1"/>
</dbReference>
<dbReference type="EMBL" id="CZKB01000004">
    <property type="protein sequence ID" value="CUR57235.1"/>
    <property type="molecule type" value="Genomic_DNA"/>
</dbReference>
<dbReference type="InterPro" id="IPR024775">
    <property type="entry name" value="DinB-like"/>
</dbReference>
<dbReference type="Gene3D" id="1.20.120.450">
    <property type="entry name" value="dinb family like domain"/>
    <property type="match status" value="1"/>
</dbReference>
<reference evidence="2" key="1">
    <citation type="submission" date="2015-08" db="EMBL/GenBank/DDBJ databases">
        <authorList>
            <person name="Babu N.S."/>
            <person name="Beckwith C.J."/>
            <person name="Beseler K.G."/>
            <person name="Brison A."/>
            <person name="Carone J.V."/>
            <person name="Caskin T.P."/>
            <person name="Diamond M."/>
            <person name="Durham M.E."/>
            <person name="Foxe J.M."/>
            <person name="Go M."/>
            <person name="Henderson B.A."/>
            <person name="Jones I.B."/>
            <person name="McGettigan J.A."/>
            <person name="Micheletti S.J."/>
            <person name="Nasrallah M.E."/>
            <person name="Ortiz D."/>
            <person name="Piller C.R."/>
            <person name="Privatt S.R."/>
            <person name="Schneider S.L."/>
            <person name="Sharp S."/>
            <person name="Smith T.C."/>
            <person name="Stanton J.D."/>
            <person name="Ullery H.E."/>
            <person name="Wilson R.J."/>
            <person name="Serrano M.G."/>
            <person name="Buck G."/>
            <person name="Lee V."/>
            <person name="Wang Y."/>
            <person name="Carvalho R."/>
            <person name="Voegtly L."/>
            <person name="Shi R."/>
            <person name="Duckworth R."/>
            <person name="Johnson A."/>
            <person name="Loviza R."/>
            <person name="Walstead R."/>
            <person name="Shah Z."/>
            <person name="Kiflezghi M."/>
            <person name="Wade K."/>
            <person name="Ball S.L."/>
            <person name="Bradley K.W."/>
            <person name="Asai D.J."/>
            <person name="Bowman C.A."/>
            <person name="Russell D.A."/>
            <person name="Pope W.H."/>
            <person name="Jacobs-Sera D."/>
            <person name="Hendrix R.W."/>
            <person name="Hatfull G.F."/>
        </authorList>
    </citation>
    <scope>NUCLEOTIDE SEQUENCE</scope>
</reference>
<dbReference type="SUPFAM" id="SSF109854">
    <property type="entry name" value="DinB/YfiT-like putative metalloenzymes"/>
    <property type="match status" value="1"/>
</dbReference>
<protein>
    <recommendedName>
        <fullName evidence="1">DinB-like domain-containing protein</fullName>
    </recommendedName>
</protein>
<accession>A0A2P2C5E7</accession>
<dbReference type="Pfam" id="PF12867">
    <property type="entry name" value="DinB_2"/>
    <property type="match status" value="1"/>
</dbReference>
<sequence>MVRPGAPVTLDGMDVRGLLTEGFGRITELYDDLAEGLDEASLHHRPGGTGNPIGWLLWHLARVQDDHVADLAGTSQVWEGFQDRFGLPNGTDDIGYGHTSEQVDAVRIADPQLLVEYHHEVTLATARYLQTVDEKELEREVDQRWDPPVTAGVRLVSIQGDCLQHLGQAAYVKGLLA</sequence>
<dbReference type="AlphaFoldDB" id="A0A2P2C5E7"/>
<gene>
    <name evidence="2" type="ORF">NOCA1120448</name>
</gene>
<evidence type="ECO:0000259" key="1">
    <source>
        <dbReference type="Pfam" id="PF12867"/>
    </source>
</evidence>
<dbReference type="InterPro" id="IPR034660">
    <property type="entry name" value="DinB/YfiT-like"/>
</dbReference>
<name>A0A2P2C5E7_9ZZZZ</name>